<name>A0A5C5WW18_9BACT</name>
<dbReference type="Proteomes" id="UP000316598">
    <property type="component" value="Unassembled WGS sequence"/>
</dbReference>
<feature type="region of interest" description="Disordered" evidence="3">
    <location>
        <begin position="484"/>
        <end position="513"/>
    </location>
</feature>
<protein>
    <submittedName>
        <fullName evidence="6">Arylsulfatase</fullName>
        <ecNumber evidence="6">3.1.6.1</ecNumber>
    </submittedName>
</protein>
<keyword evidence="7" id="KW-1185">Reference proteome</keyword>
<feature type="domain" description="3-keto-alpha-glucoside-1,2-lyase/3-keto-2-hydroxy-glucal hydratase" evidence="5">
    <location>
        <begin position="613"/>
        <end position="804"/>
    </location>
</feature>
<dbReference type="InterPro" id="IPR000917">
    <property type="entry name" value="Sulfatase_N"/>
</dbReference>
<evidence type="ECO:0000259" key="4">
    <source>
        <dbReference type="Pfam" id="PF00884"/>
    </source>
</evidence>
<feature type="domain" description="Sulfatase N-terminal" evidence="4">
    <location>
        <begin position="30"/>
        <end position="313"/>
    </location>
</feature>
<dbReference type="InterPro" id="IPR050738">
    <property type="entry name" value="Sulfatase"/>
</dbReference>
<evidence type="ECO:0000313" key="7">
    <source>
        <dbReference type="Proteomes" id="UP000316598"/>
    </source>
</evidence>
<accession>A0A5C5WW18</accession>
<dbReference type="Gene3D" id="3.40.720.10">
    <property type="entry name" value="Alkaline Phosphatase, subunit A"/>
    <property type="match status" value="1"/>
</dbReference>
<evidence type="ECO:0000313" key="6">
    <source>
        <dbReference type="EMBL" id="TWT54937.1"/>
    </source>
</evidence>
<evidence type="ECO:0000259" key="5">
    <source>
        <dbReference type="Pfam" id="PF06439"/>
    </source>
</evidence>
<dbReference type="GO" id="GO:0004065">
    <property type="term" value="F:arylsulfatase activity"/>
    <property type="evidence" value="ECO:0007669"/>
    <property type="project" value="UniProtKB-EC"/>
</dbReference>
<dbReference type="InterPro" id="IPR010496">
    <property type="entry name" value="AL/BT2_dom"/>
</dbReference>
<comment type="caution">
    <text evidence="6">The sequence shown here is derived from an EMBL/GenBank/DDBJ whole genome shotgun (WGS) entry which is preliminary data.</text>
</comment>
<comment type="similarity">
    <text evidence="1">Belongs to the sulfatase family.</text>
</comment>
<dbReference type="Pfam" id="PF00884">
    <property type="entry name" value="Sulfatase"/>
    <property type="match status" value="1"/>
</dbReference>
<keyword evidence="2 6" id="KW-0378">Hydrolase</keyword>
<dbReference type="PANTHER" id="PTHR42693">
    <property type="entry name" value="ARYLSULFATASE FAMILY MEMBER"/>
    <property type="match status" value="1"/>
</dbReference>
<gene>
    <name evidence="6" type="ORF">Pla22_25910</name>
</gene>
<organism evidence="6 7">
    <name type="scientific">Rubripirellula amarantea</name>
    <dbReference type="NCBI Taxonomy" id="2527999"/>
    <lineage>
        <taxon>Bacteria</taxon>
        <taxon>Pseudomonadati</taxon>
        <taxon>Planctomycetota</taxon>
        <taxon>Planctomycetia</taxon>
        <taxon>Pirellulales</taxon>
        <taxon>Pirellulaceae</taxon>
        <taxon>Rubripirellula</taxon>
    </lineage>
</organism>
<dbReference type="PANTHER" id="PTHR42693:SF53">
    <property type="entry name" value="ENDO-4-O-SULFATASE"/>
    <property type="match status" value="1"/>
</dbReference>
<dbReference type="Gene3D" id="2.60.120.560">
    <property type="entry name" value="Exo-inulinase, domain 1"/>
    <property type="match status" value="1"/>
</dbReference>
<dbReference type="SUPFAM" id="SSF53649">
    <property type="entry name" value="Alkaline phosphatase-like"/>
    <property type="match status" value="1"/>
</dbReference>
<evidence type="ECO:0000256" key="3">
    <source>
        <dbReference type="SAM" id="MobiDB-lite"/>
    </source>
</evidence>
<dbReference type="InterPro" id="IPR017850">
    <property type="entry name" value="Alkaline_phosphatase_core_sf"/>
</dbReference>
<evidence type="ECO:0000256" key="2">
    <source>
        <dbReference type="ARBA" id="ARBA00022801"/>
    </source>
</evidence>
<reference evidence="6 7" key="1">
    <citation type="submission" date="2019-02" db="EMBL/GenBank/DDBJ databases">
        <title>Deep-cultivation of Planctomycetes and their phenomic and genomic characterization uncovers novel biology.</title>
        <authorList>
            <person name="Wiegand S."/>
            <person name="Jogler M."/>
            <person name="Boedeker C."/>
            <person name="Pinto D."/>
            <person name="Vollmers J."/>
            <person name="Rivas-Marin E."/>
            <person name="Kohn T."/>
            <person name="Peeters S.H."/>
            <person name="Heuer A."/>
            <person name="Rast P."/>
            <person name="Oberbeckmann S."/>
            <person name="Bunk B."/>
            <person name="Jeske O."/>
            <person name="Meyerdierks A."/>
            <person name="Storesund J.E."/>
            <person name="Kallscheuer N."/>
            <person name="Luecker S."/>
            <person name="Lage O.M."/>
            <person name="Pohl T."/>
            <person name="Merkel B.J."/>
            <person name="Hornburger P."/>
            <person name="Mueller R.-W."/>
            <person name="Bruemmer F."/>
            <person name="Labrenz M."/>
            <person name="Spormann A.M."/>
            <person name="Op Den Camp H."/>
            <person name="Overmann J."/>
            <person name="Amann R."/>
            <person name="Jetten M.S.M."/>
            <person name="Mascher T."/>
            <person name="Medema M.H."/>
            <person name="Devos D.P."/>
            <person name="Kaster A.-K."/>
            <person name="Ovreas L."/>
            <person name="Rohde M."/>
            <person name="Galperin M.Y."/>
            <person name="Jogler C."/>
        </authorList>
    </citation>
    <scope>NUCLEOTIDE SEQUENCE [LARGE SCALE GENOMIC DNA]</scope>
    <source>
        <strain evidence="6 7">Pla22</strain>
    </source>
</reference>
<dbReference type="EC" id="3.1.6.1" evidence="6"/>
<dbReference type="AlphaFoldDB" id="A0A5C5WW18"/>
<dbReference type="EMBL" id="SJPI01000001">
    <property type="protein sequence ID" value="TWT54937.1"/>
    <property type="molecule type" value="Genomic_DNA"/>
</dbReference>
<sequence length="807" mass="91012">MNRFRLVRFVIVFAVTWLVFGGVDAIAERPSILWIYVDDMSDWMGCYGDPIAQTPHIDSLAQEGVLFENAFMPAPVCSTTRSALITGTMQTTYGLHQHRTMIKKPLPNGVVTVPELFREAGYLTFNEAKDDYNFERDRNLMYSSEFTRPTRKQVNAHMIGREVSWLKQLQGKPFFGQIQLKGGKIEGETGSKFPAKSRVPDDQVAVPPQYPDHPVFRNAIARHYEQIAETDAQVGAIIAGLKEFGLWDNTIVFFFTDHGSPLPRAKQFLYEDGTKVPLIVRWPKSMQLPRGKSRSDLVSGIDITASSLGLAGMSVPPFMEGRDLFSEDYEPQEYVISARDRMGNAIDRNRTVRSATFRYIRNYKTDRALYQPQYRDKYATFKTLRQLLAQGKLTPLQASYHDAAQRPEEELYDLVNDPHQTVNLADDPEYASVLKGHRDYLQQWEEATDDQGRYPESEESLRLVYESVTGDCVSPEYDFLKIRKTNDNGSEANDGAGDTTSLQPKAEKPKSKPKIIQYPDALVWTDAKLAAKEFPGFEFIGEYSQGNRFLQATPSGKRFYLSIYQGGLPGTGWDGSRVDHEWVELDAMKSRLQGWEKIDRSKNVVGKQPPDNAVVLFDGSDVSAWKNAKIDNGTLQAGAATKRSFRDFTLYLEFMLPLKPEPEISHPHRGNSGVFAVGAYEVQIADTFGIDPDPLAWQEIDLLKPVDTWCGSIYGIRAAKFNMCLPPLTWQSMEIEFKAARFENSVKVSDAEISVIHNGVKVHDQFHVPQGTGGGPAGPRPEVAEGPIYLQNHGNPNRFRNIWIVTR</sequence>
<dbReference type="CDD" id="cd16027">
    <property type="entry name" value="SGSH"/>
    <property type="match status" value="1"/>
</dbReference>
<proteinExistence type="inferred from homology"/>
<dbReference type="Pfam" id="PF06439">
    <property type="entry name" value="3keto-disac_hyd"/>
    <property type="match status" value="1"/>
</dbReference>
<dbReference type="RefSeq" id="WP_242631967.1">
    <property type="nucleotide sequence ID" value="NZ_SJPI01000001.1"/>
</dbReference>
<evidence type="ECO:0000256" key="1">
    <source>
        <dbReference type="ARBA" id="ARBA00008779"/>
    </source>
</evidence>